<name>A0A553I974_9PEZI</name>
<dbReference type="PIRSF" id="PIRSF013674">
    <property type="entry name" value="PXMP4"/>
    <property type="match status" value="1"/>
</dbReference>
<reference evidence="2" key="1">
    <citation type="submission" date="2019-06" db="EMBL/GenBank/DDBJ databases">
        <title>Draft genome sequence of the griseofulvin-producing fungus Xylaria cubensis strain G536.</title>
        <authorList>
            <person name="Mead M.E."/>
            <person name="Raja H.A."/>
            <person name="Steenwyk J.L."/>
            <person name="Knowles S.L."/>
            <person name="Oberlies N.H."/>
            <person name="Rokas A."/>
        </authorList>
    </citation>
    <scope>NUCLEOTIDE SEQUENCE [LARGE SCALE GENOMIC DNA]</scope>
    <source>
        <strain evidence="2">G536</strain>
    </source>
</reference>
<accession>A0A553I974</accession>
<dbReference type="Proteomes" id="UP000319160">
    <property type="component" value="Unassembled WGS sequence"/>
</dbReference>
<dbReference type="PANTHER" id="PTHR15460:SF3">
    <property type="entry name" value="PEROXISOMAL MEMBRANE PROTEIN 4"/>
    <property type="match status" value="1"/>
</dbReference>
<evidence type="ECO:0008006" key="3">
    <source>
        <dbReference type="Google" id="ProtNLM"/>
    </source>
</evidence>
<dbReference type="GO" id="GO:0005778">
    <property type="term" value="C:peroxisomal membrane"/>
    <property type="evidence" value="ECO:0007669"/>
    <property type="project" value="TreeGrafter"/>
</dbReference>
<protein>
    <recommendedName>
        <fullName evidence="3">Peroxisomal membrane protein 4</fullName>
    </recommendedName>
</protein>
<dbReference type="EMBL" id="VFLP01000009">
    <property type="protein sequence ID" value="TRX96727.1"/>
    <property type="molecule type" value="Genomic_DNA"/>
</dbReference>
<dbReference type="PANTHER" id="PTHR15460">
    <property type="entry name" value="PEROXISOMAL MEMBRANE PROTEIN 4"/>
    <property type="match status" value="1"/>
</dbReference>
<gene>
    <name evidence="1" type="ORF">FHL15_002393</name>
</gene>
<keyword evidence="2" id="KW-1185">Reference proteome</keyword>
<organism evidence="1 2">
    <name type="scientific">Xylaria flabelliformis</name>
    <dbReference type="NCBI Taxonomy" id="2512241"/>
    <lineage>
        <taxon>Eukaryota</taxon>
        <taxon>Fungi</taxon>
        <taxon>Dikarya</taxon>
        <taxon>Ascomycota</taxon>
        <taxon>Pezizomycotina</taxon>
        <taxon>Sordariomycetes</taxon>
        <taxon>Xylariomycetidae</taxon>
        <taxon>Xylariales</taxon>
        <taxon>Xylariaceae</taxon>
        <taxon>Xylaria</taxon>
    </lineage>
</organism>
<dbReference type="InterPro" id="IPR019531">
    <property type="entry name" value="Pmp4"/>
</dbReference>
<evidence type="ECO:0000313" key="1">
    <source>
        <dbReference type="EMBL" id="TRX96727.1"/>
    </source>
</evidence>
<proteinExistence type="predicted"/>
<sequence>MTSTLQSLKASIERVILDPANRDLLAVVKGARNGAVYGAKVRFPHALVMVFLFRSGTFREKVDLVFRATRTHARNLAKFATIYKLMCYALKRYGPTPGKEGPYDNLLAGLVGGYFVFGGRSRRSGKISSVNQQIVIYVFARVVLALARLAVKPGGRGLPLVSREGPSALIHHYSWPVFAAVSWGLVMHLFRHHPDDLQPSLRSSMSYIYLQSNEWDGLRNFIWHNK</sequence>
<dbReference type="OrthoDB" id="39659at2759"/>
<evidence type="ECO:0000313" key="2">
    <source>
        <dbReference type="Proteomes" id="UP000319160"/>
    </source>
</evidence>
<dbReference type="STRING" id="2512241.A0A553I974"/>
<dbReference type="AlphaFoldDB" id="A0A553I974"/>
<dbReference type="Pfam" id="PF02466">
    <property type="entry name" value="Tim17"/>
    <property type="match status" value="1"/>
</dbReference>
<comment type="caution">
    <text evidence="1">The sequence shown here is derived from an EMBL/GenBank/DDBJ whole genome shotgun (WGS) entry which is preliminary data.</text>
</comment>